<feature type="transmembrane region" description="Helical" evidence="6">
    <location>
        <begin position="7"/>
        <end position="33"/>
    </location>
</feature>
<feature type="transmembrane region" description="Helical" evidence="6">
    <location>
        <begin position="132"/>
        <end position="153"/>
    </location>
</feature>
<dbReference type="Pfam" id="PF07690">
    <property type="entry name" value="MFS_1"/>
    <property type="match status" value="1"/>
</dbReference>
<dbReference type="EMBL" id="JAUSTT010000007">
    <property type="protein sequence ID" value="MDQ0175664.1"/>
    <property type="molecule type" value="Genomic_DNA"/>
</dbReference>
<evidence type="ECO:0000313" key="9">
    <source>
        <dbReference type="Proteomes" id="UP001223586"/>
    </source>
</evidence>
<evidence type="ECO:0000256" key="5">
    <source>
        <dbReference type="ARBA" id="ARBA00023136"/>
    </source>
</evidence>
<dbReference type="Gene3D" id="1.20.1250.20">
    <property type="entry name" value="MFS general substrate transporter like domains"/>
    <property type="match status" value="1"/>
</dbReference>
<keyword evidence="3 6" id="KW-0812">Transmembrane</keyword>
<dbReference type="InterPro" id="IPR011701">
    <property type="entry name" value="MFS"/>
</dbReference>
<gene>
    <name evidence="8" type="ORF">J2S08_001498</name>
</gene>
<name>A0ABT9WR09_9BACI</name>
<keyword evidence="4 6" id="KW-1133">Transmembrane helix</keyword>
<keyword evidence="2" id="KW-0813">Transport</keyword>
<dbReference type="InterPro" id="IPR020846">
    <property type="entry name" value="MFS_dom"/>
</dbReference>
<feature type="transmembrane region" description="Helical" evidence="6">
    <location>
        <begin position="45"/>
        <end position="61"/>
    </location>
</feature>
<dbReference type="PANTHER" id="PTHR23521">
    <property type="entry name" value="TRANSPORTER MFS SUPERFAMILY"/>
    <property type="match status" value="1"/>
</dbReference>
<sequence length="156" mass="17358">MNRVKSRFWILVSIVAISGFSQGMLLPLIAIIFEQDGISSSLNGLNAAGLYIGILLISPFMEAPLRKYGYKPIIIGGGLLVILSLALFPLWKSFWFWFLLRLFIGIGDHALHFGTQTWITDFSPVHKRGRNISLYGLFFGVGFAVGPLMTPLVKIK</sequence>
<evidence type="ECO:0000256" key="1">
    <source>
        <dbReference type="ARBA" id="ARBA00004651"/>
    </source>
</evidence>
<evidence type="ECO:0000256" key="4">
    <source>
        <dbReference type="ARBA" id="ARBA00022989"/>
    </source>
</evidence>
<keyword evidence="5 6" id="KW-0472">Membrane</keyword>
<dbReference type="InterPro" id="IPR036259">
    <property type="entry name" value="MFS_trans_sf"/>
</dbReference>
<evidence type="ECO:0000313" key="8">
    <source>
        <dbReference type="EMBL" id="MDQ0175664.1"/>
    </source>
</evidence>
<protein>
    <submittedName>
        <fullName evidence="8">MFS family permease</fullName>
    </submittedName>
</protein>
<proteinExistence type="predicted"/>
<comment type="subcellular location">
    <subcellularLocation>
        <location evidence="1">Cell membrane</location>
        <topology evidence="1">Multi-pass membrane protein</topology>
    </subcellularLocation>
</comment>
<feature type="transmembrane region" description="Helical" evidence="6">
    <location>
        <begin position="68"/>
        <end position="88"/>
    </location>
</feature>
<evidence type="ECO:0000256" key="2">
    <source>
        <dbReference type="ARBA" id="ARBA00022448"/>
    </source>
</evidence>
<evidence type="ECO:0000256" key="6">
    <source>
        <dbReference type="SAM" id="Phobius"/>
    </source>
</evidence>
<feature type="domain" description="Major facilitator superfamily (MFS) profile" evidence="7">
    <location>
        <begin position="7"/>
        <end position="156"/>
    </location>
</feature>
<evidence type="ECO:0000259" key="7">
    <source>
        <dbReference type="PROSITE" id="PS50850"/>
    </source>
</evidence>
<feature type="transmembrane region" description="Helical" evidence="6">
    <location>
        <begin position="94"/>
        <end position="111"/>
    </location>
</feature>
<accession>A0ABT9WR09</accession>
<dbReference type="Proteomes" id="UP001223586">
    <property type="component" value="Unassembled WGS sequence"/>
</dbReference>
<dbReference type="PROSITE" id="PS50850">
    <property type="entry name" value="MFS"/>
    <property type="match status" value="1"/>
</dbReference>
<comment type="caution">
    <text evidence="8">The sequence shown here is derived from an EMBL/GenBank/DDBJ whole genome shotgun (WGS) entry which is preliminary data.</text>
</comment>
<dbReference type="SUPFAM" id="SSF103473">
    <property type="entry name" value="MFS general substrate transporter"/>
    <property type="match status" value="1"/>
</dbReference>
<evidence type="ECO:0000256" key="3">
    <source>
        <dbReference type="ARBA" id="ARBA00022692"/>
    </source>
</evidence>
<keyword evidence="9" id="KW-1185">Reference proteome</keyword>
<organism evidence="8 9">
    <name type="scientific">Bacillus chungangensis</name>
    <dbReference type="NCBI Taxonomy" id="587633"/>
    <lineage>
        <taxon>Bacteria</taxon>
        <taxon>Bacillati</taxon>
        <taxon>Bacillota</taxon>
        <taxon>Bacilli</taxon>
        <taxon>Bacillales</taxon>
        <taxon>Bacillaceae</taxon>
        <taxon>Bacillus</taxon>
    </lineage>
</organism>
<reference evidence="8 9" key="1">
    <citation type="submission" date="2023-07" db="EMBL/GenBank/DDBJ databases">
        <title>Genomic Encyclopedia of Type Strains, Phase IV (KMG-IV): sequencing the most valuable type-strain genomes for metagenomic binning, comparative biology and taxonomic classification.</title>
        <authorList>
            <person name="Goeker M."/>
        </authorList>
    </citation>
    <scope>NUCLEOTIDE SEQUENCE [LARGE SCALE GENOMIC DNA]</scope>
    <source>
        <strain evidence="8 9">DSM 23837</strain>
    </source>
</reference>
<dbReference type="PANTHER" id="PTHR23521:SF2">
    <property type="entry name" value="TRANSPORTER MFS SUPERFAMILY"/>
    <property type="match status" value="1"/>
</dbReference>